<dbReference type="EMBL" id="VANI01000011">
    <property type="protein sequence ID" value="TLM76983.1"/>
    <property type="molecule type" value="Genomic_DNA"/>
</dbReference>
<comment type="caution">
    <text evidence="2">The sequence shown here is derived from an EMBL/GenBank/DDBJ whole genome shotgun (WGS) entry which is preliminary data.</text>
</comment>
<reference evidence="2 3" key="1">
    <citation type="submission" date="2019-05" db="EMBL/GenBank/DDBJ databases">
        <title>Microbulbifer harenosus sp. nov., an alginate-degrading bacterium isolated from coastal sand.</title>
        <authorList>
            <person name="Huang H."/>
            <person name="Mo K."/>
            <person name="Bao S."/>
        </authorList>
    </citation>
    <scope>NUCLEOTIDE SEQUENCE [LARGE SCALE GENOMIC DNA]</scope>
    <source>
        <strain evidence="2 3">HB161719</strain>
    </source>
</reference>
<dbReference type="InterPro" id="IPR000073">
    <property type="entry name" value="AB_hydrolase_1"/>
</dbReference>
<evidence type="ECO:0000259" key="1">
    <source>
        <dbReference type="Pfam" id="PF12697"/>
    </source>
</evidence>
<evidence type="ECO:0000313" key="3">
    <source>
        <dbReference type="Proteomes" id="UP000306791"/>
    </source>
</evidence>
<organism evidence="2 3">
    <name type="scientific">Microbulbifer harenosus</name>
    <dbReference type="NCBI Taxonomy" id="2576840"/>
    <lineage>
        <taxon>Bacteria</taxon>
        <taxon>Pseudomonadati</taxon>
        <taxon>Pseudomonadota</taxon>
        <taxon>Gammaproteobacteria</taxon>
        <taxon>Cellvibrionales</taxon>
        <taxon>Microbulbiferaceae</taxon>
        <taxon>Microbulbifer</taxon>
    </lineage>
</organism>
<sequence length="275" mass="29631">MPYFFRDGRKLQFSDTRGQGEPLLLLHGLGSRGSDWQPQIASLASEFRILTLDFPGHGESAPAAGLVTMEVLAADVLALLDHLAVDRAHVAGLSLGGMVTLQLVASHPHRLRTVTVINSGPGMKSGRWRLWLLIALRALLIRSCGLTALAKRIAPKLFPNPAQQALREEFLQSIAVADRGTYLKILRAIGRFNVWPGIAGSSVPALILSADRDYTPIAYKAAYTAAMGNAQLTVIENSGHASPMDAPDQCNLNIRTFLRTHTAKEGAVIAQVTAN</sequence>
<dbReference type="InterPro" id="IPR029058">
    <property type="entry name" value="AB_hydrolase_fold"/>
</dbReference>
<dbReference type="PANTHER" id="PTHR43798">
    <property type="entry name" value="MONOACYLGLYCEROL LIPASE"/>
    <property type="match status" value="1"/>
</dbReference>
<name>A0ABY2UHK4_9GAMM</name>
<proteinExistence type="predicted"/>
<dbReference type="GO" id="GO:0016787">
    <property type="term" value="F:hydrolase activity"/>
    <property type="evidence" value="ECO:0007669"/>
    <property type="project" value="UniProtKB-KW"/>
</dbReference>
<gene>
    <name evidence="2" type="ORF">FDY93_11515</name>
</gene>
<dbReference type="RefSeq" id="WP_138235891.1">
    <property type="nucleotide sequence ID" value="NZ_CP185860.1"/>
</dbReference>
<feature type="domain" description="AB hydrolase-1" evidence="1">
    <location>
        <begin position="23"/>
        <end position="250"/>
    </location>
</feature>
<dbReference type="Proteomes" id="UP000306791">
    <property type="component" value="Unassembled WGS sequence"/>
</dbReference>
<keyword evidence="3" id="KW-1185">Reference proteome</keyword>
<dbReference type="InterPro" id="IPR050266">
    <property type="entry name" value="AB_hydrolase_sf"/>
</dbReference>
<dbReference type="PRINTS" id="PR00111">
    <property type="entry name" value="ABHYDROLASE"/>
</dbReference>
<evidence type="ECO:0000313" key="2">
    <source>
        <dbReference type="EMBL" id="TLM76983.1"/>
    </source>
</evidence>
<keyword evidence="2" id="KW-0378">Hydrolase</keyword>
<dbReference type="SUPFAM" id="SSF53474">
    <property type="entry name" value="alpha/beta-Hydrolases"/>
    <property type="match status" value="1"/>
</dbReference>
<accession>A0ABY2UHK4</accession>
<protein>
    <submittedName>
        <fullName evidence="2">Alpha/beta hydrolase</fullName>
    </submittedName>
</protein>
<dbReference type="Pfam" id="PF12697">
    <property type="entry name" value="Abhydrolase_6"/>
    <property type="match status" value="1"/>
</dbReference>
<dbReference type="Gene3D" id="3.40.50.1820">
    <property type="entry name" value="alpha/beta hydrolase"/>
    <property type="match status" value="1"/>
</dbReference>